<dbReference type="AlphaFoldDB" id="A0AAD4W6I0"/>
<evidence type="ECO:0000313" key="1">
    <source>
        <dbReference type="EMBL" id="KAI5336949.1"/>
    </source>
</evidence>
<reference evidence="1 2" key="1">
    <citation type="journal article" date="2022" name="G3 (Bethesda)">
        <title>Whole-genome sequence and methylome profiling of the almond [Prunus dulcis (Mill.) D.A. Webb] cultivar 'Nonpareil'.</title>
        <authorList>
            <person name="D'Amico-Willman K.M."/>
            <person name="Ouma W.Z."/>
            <person name="Meulia T."/>
            <person name="Sideli G.M."/>
            <person name="Gradziel T.M."/>
            <person name="Fresnedo-Ramirez J."/>
        </authorList>
    </citation>
    <scope>NUCLEOTIDE SEQUENCE [LARGE SCALE GENOMIC DNA]</scope>
    <source>
        <strain evidence="1">Clone GOH B32 T37-40</strain>
    </source>
</reference>
<name>A0AAD4W6I0_PRUDU</name>
<keyword evidence="2" id="KW-1185">Reference proteome</keyword>
<protein>
    <submittedName>
        <fullName evidence="1">Uncharacterized protein</fullName>
    </submittedName>
</protein>
<organism evidence="1 2">
    <name type="scientific">Prunus dulcis</name>
    <name type="common">Almond</name>
    <name type="synonym">Amygdalus dulcis</name>
    <dbReference type="NCBI Taxonomy" id="3755"/>
    <lineage>
        <taxon>Eukaryota</taxon>
        <taxon>Viridiplantae</taxon>
        <taxon>Streptophyta</taxon>
        <taxon>Embryophyta</taxon>
        <taxon>Tracheophyta</taxon>
        <taxon>Spermatophyta</taxon>
        <taxon>Magnoliopsida</taxon>
        <taxon>eudicotyledons</taxon>
        <taxon>Gunneridae</taxon>
        <taxon>Pentapetalae</taxon>
        <taxon>rosids</taxon>
        <taxon>fabids</taxon>
        <taxon>Rosales</taxon>
        <taxon>Rosaceae</taxon>
        <taxon>Amygdaloideae</taxon>
        <taxon>Amygdaleae</taxon>
        <taxon>Prunus</taxon>
    </lineage>
</organism>
<proteinExistence type="predicted"/>
<dbReference type="EMBL" id="JAJFAZ020000003">
    <property type="protein sequence ID" value="KAI5336949.1"/>
    <property type="molecule type" value="Genomic_DNA"/>
</dbReference>
<gene>
    <name evidence="1" type="ORF">L3X38_016218</name>
</gene>
<comment type="caution">
    <text evidence="1">The sequence shown here is derived from an EMBL/GenBank/DDBJ whole genome shotgun (WGS) entry which is preliminary data.</text>
</comment>
<dbReference type="Proteomes" id="UP001054821">
    <property type="component" value="Chromosome 3"/>
</dbReference>
<accession>A0AAD4W6I0</accession>
<sequence length="112" mass="12584">MDLVSINININIVKNDVDGLLKAQRSVDKGRRRADNNGRARLSKCAGLNGPSHHFNISVRCYKKCKQPNPWCGPIMICSINCTFYNINCVFGTVLDAKLVKRKAKNNYQSDI</sequence>
<evidence type="ECO:0000313" key="2">
    <source>
        <dbReference type="Proteomes" id="UP001054821"/>
    </source>
</evidence>